<comment type="caution">
    <text evidence="2">The sequence shown here is derived from an EMBL/GenBank/DDBJ whole genome shotgun (WGS) entry which is preliminary data.</text>
</comment>
<feature type="region of interest" description="Disordered" evidence="1">
    <location>
        <begin position="22"/>
        <end position="51"/>
    </location>
</feature>
<feature type="compositionally biased region" description="Basic and acidic residues" evidence="1">
    <location>
        <begin position="32"/>
        <end position="49"/>
    </location>
</feature>
<organism evidence="2 3">
    <name type="scientific">Gossypium stocksii</name>
    <dbReference type="NCBI Taxonomy" id="47602"/>
    <lineage>
        <taxon>Eukaryota</taxon>
        <taxon>Viridiplantae</taxon>
        <taxon>Streptophyta</taxon>
        <taxon>Embryophyta</taxon>
        <taxon>Tracheophyta</taxon>
        <taxon>Spermatophyta</taxon>
        <taxon>Magnoliopsida</taxon>
        <taxon>eudicotyledons</taxon>
        <taxon>Gunneridae</taxon>
        <taxon>Pentapetalae</taxon>
        <taxon>rosids</taxon>
        <taxon>malvids</taxon>
        <taxon>Malvales</taxon>
        <taxon>Malvaceae</taxon>
        <taxon>Malvoideae</taxon>
        <taxon>Gossypium</taxon>
    </lineage>
</organism>
<evidence type="ECO:0000313" key="3">
    <source>
        <dbReference type="Proteomes" id="UP000828251"/>
    </source>
</evidence>
<dbReference type="Proteomes" id="UP000828251">
    <property type="component" value="Unassembled WGS sequence"/>
</dbReference>
<evidence type="ECO:0000313" key="2">
    <source>
        <dbReference type="EMBL" id="KAH1129738.1"/>
    </source>
</evidence>
<gene>
    <name evidence="2" type="ORF">J1N35_001116</name>
</gene>
<proteinExistence type="predicted"/>
<protein>
    <submittedName>
        <fullName evidence="2">Uncharacterized protein</fullName>
    </submittedName>
</protein>
<dbReference type="EMBL" id="JAIQCV010000001">
    <property type="protein sequence ID" value="KAH1129738.1"/>
    <property type="molecule type" value="Genomic_DNA"/>
</dbReference>
<sequence length="85" mass="9695">MSIVESFVELGLRKEKLECYKPKFKSKGNGGQDKDKSSKDGDCKAQRSWDKKKKRPLICFLFDGPHMIKDCLKKVTLSAIEANDE</sequence>
<keyword evidence="3" id="KW-1185">Reference proteome</keyword>
<dbReference type="AlphaFoldDB" id="A0A9D4ALC8"/>
<accession>A0A9D4ALC8</accession>
<evidence type="ECO:0000256" key="1">
    <source>
        <dbReference type="SAM" id="MobiDB-lite"/>
    </source>
</evidence>
<reference evidence="2 3" key="1">
    <citation type="journal article" date="2021" name="Plant Biotechnol. J.">
        <title>Multi-omics assisted identification of the key and species-specific regulatory components of drought-tolerant mechanisms in Gossypium stocksii.</title>
        <authorList>
            <person name="Yu D."/>
            <person name="Ke L."/>
            <person name="Zhang D."/>
            <person name="Wu Y."/>
            <person name="Sun Y."/>
            <person name="Mei J."/>
            <person name="Sun J."/>
            <person name="Sun Y."/>
        </authorList>
    </citation>
    <scope>NUCLEOTIDE SEQUENCE [LARGE SCALE GENOMIC DNA]</scope>
    <source>
        <strain evidence="3">cv. E1</strain>
        <tissue evidence="2">Leaf</tissue>
    </source>
</reference>
<name>A0A9D4ALC8_9ROSI</name>
<dbReference type="OrthoDB" id="994996at2759"/>